<proteinExistence type="predicted"/>
<dbReference type="AlphaFoldDB" id="A0A2T5EDM3"/>
<protein>
    <recommendedName>
        <fullName evidence="4">SCP domain-containing protein</fullName>
    </recommendedName>
</protein>
<dbReference type="Proteomes" id="UP000244197">
    <property type="component" value="Unassembled WGS sequence"/>
</dbReference>
<dbReference type="InterPro" id="IPR035940">
    <property type="entry name" value="CAP_sf"/>
</dbReference>
<comment type="caution">
    <text evidence="2">The sequence shown here is derived from an EMBL/GenBank/DDBJ whole genome shotgun (WGS) entry which is preliminary data.</text>
</comment>
<evidence type="ECO:0000313" key="3">
    <source>
        <dbReference type="Proteomes" id="UP000244197"/>
    </source>
</evidence>
<feature type="chain" id="PRO_5015480367" description="SCP domain-containing protein" evidence="1">
    <location>
        <begin position="27"/>
        <end position="494"/>
    </location>
</feature>
<dbReference type="RefSeq" id="WP_017088458.1">
    <property type="nucleotide sequence ID" value="NZ_MCWO01000518.1"/>
</dbReference>
<dbReference type="PROSITE" id="PS51257">
    <property type="entry name" value="PROKAR_LIPOPROTEIN"/>
    <property type="match status" value="1"/>
</dbReference>
<dbReference type="SUPFAM" id="SSF55797">
    <property type="entry name" value="PR-1-like"/>
    <property type="match status" value="1"/>
</dbReference>
<feature type="signal peptide" evidence="1">
    <location>
        <begin position="1"/>
        <end position="26"/>
    </location>
</feature>
<accession>A0A2T5EDM3</accession>
<evidence type="ECO:0000256" key="1">
    <source>
        <dbReference type="SAM" id="SignalP"/>
    </source>
</evidence>
<evidence type="ECO:0000313" key="2">
    <source>
        <dbReference type="EMBL" id="PTP17419.1"/>
    </source>
</evidence>
<name>A0A2T5EDM3_VIBSP</name>
<gene>
    <name evidence="2" type="ORF">CWO07_25745</name>
</gene>
<dbReference type="Gene3D" id="3.40.33.10">
    <property type="entry name" value="CAP"/>
    <property type="match status" value="1"/>
</dbReference>
<reference evidence="2 3" key="1">
    <citation type="submission" date="2017-11" db="EMBL/GenBank/DDBJ databases">
        <title>Population delineation of vibrios coincides with oyster pathogenicity.</title>
        <authorList>
            <person name="Bruto M."/>
            <person name="Labreuche Y."/>
            <person name="James A."/>
            <person name="Piel D."/>
            <person name="Chenivesse S."/>
            <person name="Petton B."/>
            <person name="Polz M.F."/>
            <person name="Le Roux F."/>
        </authorList>
    </citation>
    <scope>NUCLEOTIDE SEQUENCE [LARGE SCALE GENOMIC DNA]</scope>
    <source>
        <strain evidence="2 3">FF_144</strain>
    </source>
</reference>
<keyword evidence="1" id="KW-0732">Signal</keyword>
<sequence>MYSRFFILLTPVLLAACNSSSDGANAHTKNLTPKQISNLMQQPVSTLSNQQIQTLLNQPKGALTSQQITQLKNQIGGLGPVTSKVGGINNTVQFAPKGNIFAVINGLLEKANVSQNSIVKHYDKITVSNNVPLFRGADIVNTHIQFSTSPLPAKGGPAKATIIIQNGNDWHCYKSTQLSAQRDANVLTVDGDIAEYAYDYTAQQCGKYLVASYEFKNAKMDAKLKLTQAGTTFSIDSSGSKNALYTYEFLAKAYGDQLEDSFGHAWLSIQGPHILAAAKNTGDALFNVDNHGLVTLSVGSSVNTDVYDFKALTGSQILDGTVFGGNPGGNVASENWCKIVNIPKGVTSSALEYQTVIATNCARSTPRYCDAHGKDPAGVYPAVSPVAWDDSLKTDAQITSDEQYNRNAQGHWGSRNAQNAFVLESKSAIIPIIGYTEPRTDGNKNNAGHSSWAGHEGHCQNVMRAGHTIVGIASRDTNPSAKAGIQSFWAQDFK</sequence>
<dbReference type="EMBL" id="PIFK01000120">
    <property type="protein sequence ID" value="PTP17419.1"/>
    <property type="molecule type" value="Genomic_DNA"/>
</dbReference>
<organism evidence="2 3">
    <name type="scientific">Vibrio splendidus</name>
    <dbReference type="NCBI Taxonomy" id="29497"/>
    <lineage>
        <taxon>Bacteria</taxon>
        <taxon>Pseudomonadati</taxon>
        <taxon>Pseudomonadota</taxon>
        <taxon>Gammaproteobacteria</taxon>
        <taxon>Vibrionales</taxon>
        <taxon>Vibrionaceae</taxon>
        <taxon>Vibrio</taxon>
    </lineage>
</organism>
<evidence type="ECO:0008006" key="4">
    <source>
        <dbReference type="Google" id="ProtNLM"/>
    </source>
</evidence>